<dbReference type="InterPro" id="IPR036390">
    <property type="entry name" value="WH_DNA-bd_sf"/>
</dbReference>
<proteinExistence type="inferred from homology"/>
<dbReference type="AlphaFoldDB" id="A0A939BER3"/>
<comment type="function">
    <text evidence="1">Transcriptional repressor of xylose-utilizing enzymes.</text>
</comment>
<dbReference type="PANTHER" id="PTHR18964">
    <property type="entry name" value="ROK (REPRESSOR, ORF, KINASE) FAMILY"/>
    <property type="match status" value="1"/>
</dbReference>
<reference evidence="4" key="1">
    <citation type="submission" date="2020-08" db="EMBL/GenBank/DDBJ databases">
        <authorList>
            <person name="Cejkova D."/>
            <person name="Kubasova T."/>
            <person name="Jahodarova E."/>
            <person name="Rychlik I."/>
        </authorList>
    </citation>
    <scope>NUCLEOTIDE SEQUENCE</scope>
    <source>
        <strain evidence="4">An559</strain>
    </source>
</reference>
<evidence type="ECO:0000256" key="3">
    <source>
        <dbReference type="ARBA" id="ARBA00022629"/>
    </source>
</evidence>
<accession>A0A939BER3</accession>
<dbReference type="Pfam" id="PF13412">
    <property type="entry name" value="HTH_24"/>
    <property type="match status" value="1"/>
</dbReference>
<keyword evidence="3" id="KW-0859">Xylose metabolism</keyword>
<dbReference type="EMBL" id="JACJKY010000020">
    <property type="protein sequence ID" value="MBM6921595.1"/>
    <property type="molecule type" value="Genomic_DNA"/>
</dbReference>
<dbReference type="Gene3D" id="1.10.10.10">
    <property type="entry name" value="Winged helix-like DNA-binding domain superfamily/Winged helix DNA-binding domain"/>
    <property type="match status" value="1"/>
</dbReference>
<evidence type="ECO:0000313" key="5">
    <source>
        <dbReference type="Proteomes" id="UP000774750"/>
    </source>
</evidence>
<dbReference type="InterPro" id="IPR036388">
    <property type="entry name" value="WH-like_DNA-bd_sf"/>
</dbReference>
<dbReference type="InterPro" id="IPR000600">
    <property type="entry name" value="ROK"/>
</dbReference>
<keyword evidence="3" id="KW-0119">Carbohydrate metabolism</keyword>
<dbReference type="Proteomes" id="UP000774750">
    <property type="component" value="Unassembled WGS sequence"/>
</dbReference>
<comment type="caution">
    <text evidence="4">The sequence shown here is derived from an EMBL/GenBank/DDBJ whole genome shotgun (WGS) entry which is preliminary data.</text>
</comment>
<dbReference type="GO" id="GO:0042732">
    <property type="term" value="P:D-xylose metabolic process"/>
    <property type="evidence" value="ECO:0007669"/>
    <property type="project" value="UniProtKB-KW"/>
</dbReference>
<dbReference type="RefSeq" id="WP_204447692.1">
    <property type="nucleotide sequence ID" value="NZ_JACJKY010000020.1"/>
</dbReference>
<sequence length="379" mass="41703">MKHDENQTAMYHLRRKNRNRIFRLIYSEREISRQEIATTLSLSLPTVNQNLKELHAEGLIEFAGTFSSTGGRRPTIIALAYRAFAAIGIEISASAIRFIALNLLGQRIGSSRVIRRFTDTDSYFETLSSSLETFLTQNNVDRSRILGVGISLPGIISPDSKTLEMAPSLGVSHYPLSRFSDVIPYPCLFDNDASAGGFAELFGLNDKKTMAYLSVGKGIGGACFFNGEPYEGMTRRAAEFGHLCIHPQNDALVCACSKKGCLEAYCSTDRISSDFSITVEEFLARVENGDTACCERLDTYLSDLAIGISSIYTVLDCDIIIGGQIASVLAPYMDQLTEKVNAHILPGSNHHFLSLSKLHSLTNCTGAALRWIQRILEDT</sequence>
<dbReference type="Pfam" id="PF00480">
    <property type="entry name" value="ROK"/>
    <property type="match status" value="1"/>
</dbReference>
<dbReference type="Gene3D" id="3.30.420.40">
    <property type="match status" value="2"/>
</dbReference>
<reference evidence="4" key="2">
    <citation type="journal article" date="2021" name="Sci. Rep.">
        <title>The distribution of antibiotic resistance genes in chicken gut microbiota commensals.</title>
        <authorList>
            <person name="Juricova H."/>
            <person name="Matiasovicova J."/>
            <person name="Kubasova T."/>
            <person name="Cejkova D."/>
            <person name="Rychlik I."/>
        </authorList>
    </citation>
    <scope>NUCLEOTIDE SEQUENCE</scope>
    <source>
        <strain evidence="4">An559</strain>
    </source>
</reference>
<gene>
    <name evidence="4" type="ORF">H6A12_10580</name>
</gene>
<comment type="similarity">
    <text evidence="2">Belongs to the ROK (NagC/XylR) family.</text>
</comment>
<protein>
    <submittedName>
        <fullName evidence="4">ROK family transcriptional regulator</fullName>
    </submittedName>
</protein>
<organism evidence="4 5">
    <name type="scientific">Merdimmobilis hominis</name>
    <dbReference type="NCBI Taxonomy" id="2897707"/>
    <lineage>
        <taxon>Bacteria</taxon>
        <taxon>Bacillati</taxon>
        <taxon>Bacillota</taxon>
        <taxon>Clostridia</taxon>
        <taxon>Eubacteriales</taxon>
        <taxon>Oscillospiraceae</taxon>
        <taxon>Merdimmobilis</taxon>
    </lineage>
</organism>
<dbReference type="PANTHER" id="PTHR18964:SF110">
    <property type="entry name" value="TRANSCRIPTIONAL REGULATOR, XYLR-RELATED"/>
    <property type="match status" value="1"/>
</dbReference>
<dbReference type="InterPro" id="IPR043129">
    <property type="entry name" value="ATPase_NBD"/>
</dbReference>
<dbReference type="SUPFAM" id="SSF53067">
    <property type="entry name" value="Actin-like ATPase domain"/>
    <property type="match status" value="1"/>
</dbReference>
<dbReference type="SUPFAM" id="SSF46785">
    <property type="entry name" value="Winged helix' DNA-binding domain"/>
    <property type="match status" value="1"/>
</dbReference>
<keyword evidence="5" id="KW-1185">Reference proteome</keyword>
<name>A0A939BER3_9FIRM</name>
<evidence type="ECO:0000313" key="4">
    <source>
        <dbReference type="EMBL" id="MBM6921595.1"/>
    </source>
</evidence>
<evidence type="ECO:0000256" key="2">
    <source>
        <dbReference type="ARBA" id="ARBA00006479"/>
    </source>
</evidence>
<evidence type="ECO:0000256" key="1">
    <source>
        <dbReference type="ARBA" id="ARBA00002486"/>
    </source>
</evidence>